<comment type="subcellular location">
    <subcellularLocation>
        <location evidence="1">Membrane</location>
    </subcellularLocation>
</comment>
<protein>
    <recommendedName>
        <fullName evidence="5">Mce-associated membrane protein</fullName>
    </recommendedName>
</protein>
<gene>
    <name evidence="3" type="ORF">F8568_036705</name>
</gene>
<keyword evidence="4" id="KW-1185">Reference proteome</keyword>
<evidence type="ECO:0000313" key="4">
    <source>
        <dbReference type="Proteomes" id="UP000462055"/>
    </source>
</evidence>
<dbReference type="GO" id="GO:0016020">
    <property type="term" value="C:membrane"/>
    <property type="evidence" value="ECO:0007669"/>
    <property type="project" value="UniProtKB-SubCell"/>
</dbReference>
<dbReference type="PANTHER" id="PTHR37042:SF4">
    <property type="entry name" value="OUTER MEMBRANE PROTEIN RV1973"/>
    <property type="match status" value="1"/>
</dbReference>
<accession>A0A6I4MNV1</accession>
<organism evidence="3 4">
    <name type="scientific">Actinomadura physcomitrii</name>
    <dbReference type="NCBI Taxonomy" id="2650748"/>
    <lineage>
        <taxon>Bacteria</taxon>
        <taxon>Bacillati</taxon>
        <taxon>Actinomycetota</taxon>
        <taxon>Actinomycetes</taxon>
        <taxon>Streptosporangiales</taxon>
        <taxon>Thermomonosporaceae</taxon>
        <taxon>Actinomadura</taxon>
    </lineage>
</organism>
<evidence type="ECO:0000256" key="2">
    <source>
        <dbReference type="ARBA" id="ARBA00023136"/>
    </source>
</evidence>
<dbReference type="Proteomes" id="UP000462055">
    <property type="component" value="Unassembled WGS sequence"/>
</dbReference>
<dbReference type="EMBL" id="WBMS02000041">
    <property type="protein sequence ID" value="MWA05804.1"/>
    <property type="molecule type" value="Genomic_DNA"/>
</dbReference>
<keyword evidence="2" id="KW-0472">Membrane</keyword>
<evidence type="ECO:0000256" key="1">
    <source>
        <dbReference type="ARBA" id="ARBA00004370"/>
    </source>
</evidence>
<comment type="caution">
    <text evidence="3">The sequence shown here is derived from an EMBL/GenBank/DDBJ whole genome shotgun (WGS) entry which is preliminary data.</text>
</comment>
<dbReference type="AlphaFoldDB" id="A0A6I4MNV1"/>
<evidence type="ECO:0008006" key="5">
    <source>
        <dbReference type="Google" id="ProtNLM"/>
    </source>
</evidence>
<reference evidence="3" key="1">
    <citation type="submission" date="2019-12" db="EMBL/GenBank/DDBJ databases">
        <title>Actinomadura physcomitrii sp. nov., a novel actinomycete isolated from moss [Physcomitrium sphaericum (Ludw) Fuernr].</title>
        <authorList>
            <person name="Zhuang X."/>
        </authorList>
    </citation>
    <scope>NUCLEOTIDE SEQUENCE [LARGE SCALE GENOMIC DNA]</scope>
    <source>
        <strain evidence="3">LD22</strain>
    </source>
</reference>
<evidence type="ECO:0000313" key="3">
    <source>
        <dbReference type="EMBL" id="MWA05804.1"/>
    </source>
</evidence>
<proteinExistence type="predicted"/>
<sequence length="162" mass="17213">MRRLSPQIATLVLGVLAAALAVFTGVYSVRVYHGEDAADQRAKATQSARQMGVNLMTISASSAQKDLDRIVAGTTGNLKNKLSSQSKTLLGTLSQTQAKSTVSQVEAGVVSMDGDSAEVMVSLNGTVTNPKVKDGAPRAYRYLMELSRVGDRWLVSDLEVVP</sequence>
<name>A0A6I4MNV1_9ACTN</name>
<dbReference type="RefSeq" id="WP_151598222.1">
    <property type="nucleotide sequence ID" value="NZ_WBMS02000041.1"/>
</dbReference>
<dbReference type="PANTHER" id="PTHR37042">
    <property type="entry name" value="OUTER MEMBRANE PROTEIN RV1973"/>
    <property type="match status" value="1"/>
</dbReference>